<keyword evidence="6 11" id="KW-0521">NADP</keyword>
<evidence type="ECO:0000313" key="16">
    <source>
        <dbReference type="Proteomes" id="UP000037122"/>
    </source>
</evidence>
<evidence type="ECO:0000256" key="1">
    <source>
        <dbReference type="ARBA" id="ARBA00001974"/>
    </source>
</evidence>
<organism evidence="15 16">
    <name type="scientific">Candidozyma auris</name>
    <name type="common">Yeast</name>
    <name type="synonym">Candida auris</name>
    <dbReference type="NCBI Taxonomy" id="498019"/>
    <lineage>
        <taxon>Eukaryota</taxon>
        <taxon>Fungi</taxon>
        <taxon>Dikarya</taxon>
        <taxon>Ascomycota</taxon>
        <taxon>Saccharomycotina</taxon>
        <taxon>Pichiomycetes</taxon>
        <taxon>Metschnikowiaceae</taxon>
        <taxon>Candidozyma</taxon>
    </lineage>
</organism>
<keyword evidence="13" id="KW-0812">Transmembrane</keyword>
<dbReference type="GO" id="GO:0019805">
    <property type="term" value="P:quinolinate biosynthetic process"/>
    <property type="evidence" value="ECO:0007669"/>
    <property type="project" value="UniProtKB-UniRule"/>
</dbReference>
<dbReference type="VEuPathDB" id="FungiDB:CJJ09_004334"/>
<dbReference type="Gene3D" id="3.50.50.60">
    <property type="entry name" value="FAD/NAD(P)-binding domain"/>
    <property type="match status" value="1"/>
</dbReference>
<keyword evidence="8 11" id="KW-0503">Monooxygenase</keyword>
<dbReference type="GO" id="GO:0006569">
    <property type="term" value="P:L-tryptophan catabolic process"/>
    <property type="evidence" value="ECO:0007669"/>
    <property type="project" value="UniProtKB-UniRule"/>
</dbReference>
<evidence type="ECO:0000256" key="3">
    <source>
        <dbReference type="ARBA" id="ARBA00022642"/>
    </source>
</evidence>
<evidence type="ECO:0000256" key="8">
    <source>
        <dbReference type="ARBA" id="ARBA00023033"/>
    </source>
</evidence>
<dbReference type="EMBL" id="LGST01000008">
    <property type="protein sequence ID" value="KNE01821.1"/>
    <property type="molecule type" value="Genomic_DNA"/>
</dbReference>
<dbReference type="UniPathway" id="UPA00253">
    <property type="reaction ID" value="UER00328"/>
</dbReference>
<reference evidence="16" key="1">
    <citation type="journal article" date="2015" name="BMC Genomics">
        <title>Draft genome of a commonly misdiagnosed multidrug resistant pathogen Candida auris.</title>
        <authorList>
            <person name="Chatterjee S."/>
            <person name="Alampalli S.V."/>
            <person name="Nageshan R.K."/>
            <person name="Chettiar S.T."/>
            <person name="Joshi S."/>
            <person name="Tatu U.S."/>
        </authorList>
    </citation>
    <scope>NUCLEOTIDE SEQUENCE [LARGE SCALE GENOMIC DNA]</scope>
    <source>
        <strain evidence="16">6684</strain>
    </source>
</reference>
<protein>
    <recommendedName>
        <fullName evidence="11">Kynurenine 3-monooxygenase</fullName>
        <ecNumber evidence="11">1.14.13.9</ecNumber>
    </recommendedName>
    <alternativeName>
        <fullName evidence="11">Biosynthesis of nicotinic acid protein 4</fullName>
    </alternativeName>
    <alternativeName>
        <fullName evidence="11">Kynurenine 3-hydroxylase</fullName>
    </alternativeName>
</protein>
<comment type="similarity">
    <text evidence="11">Belongs to the aromatic-ring hydroxylase family. KMO subfamily.</text>
</comment>
<dbReference type="EC" id="1.14.13.9" evidence="11"/>
<evidence type="ECO:0000313" key="15">
    <source>
        <dbReference type="EMBL" id="KNE01821.1"/>
    </source>
</evidence>
<comment type="catalytic activity">
    <reaction evidence="10 11">
        <text>L-kynurenine + NADPH + O2 + H(+) = 3-hydroxy-L-kynurenine + NADP(+) + H2O</text>
        <dbReference type="Rhea" id="RHEA:20545"/>
        <dbReference type="ChEBI" id="CHEBI:15377"/>
        <dbReference type="ChEBI" id="CHEBI:15378"/>
        <dbReference type="ChEBI" id="CHEBI:15379"/>
        <dbReference type="ChEBI" id="CHEBI:57783"/>
        <dbReference type="ChEBI" id="CHEBI:57959"/>
        <dbReference type="ChEBI" id="CHEBI:58125"/>
        <dbReference type="ChEBI" id="CHEBI:58349"/>
        <dbReference type="EC" id="1.14.13.9"/>
    </reaction>
</comment>
<evidence type="ECO:0000256" key="5">
    <source>
        <dbReference type="ARBA" id="ARBA00022827"/>
    </source>
</evidence>
<dbReference type="GO" id="GO:0070189">
    <property type="term" value="P:kynurenine metabolic process"/>
    <property type="evidence" value="ECO:0007669"/>
    <property type="project" value="TreeGrafter"/>
</dbReference>
<dbReference type="VEuPathDB" id="FungiDB:CJJ07_000445"/>
<evidence type="ECO:0000256" key="7">
    <source>
        <dbReference type="ARBA" id="ARBA00023002"/>
    </source>
</evidence>
<dbReference type="GO" id="GO:0034354">
    <property type="term" value="P:'de novo' NAD+ biosynthetic process from L-tryptophan"/>
    <property type="evidence" value="ECO:0007669"/>
    <property type="project" value="UniProtKB-UniRule"/>
</dbReference>
<name>A0A0L0P713_CANAR</name>
<comment type="subcellular location">
    <subcellularLocation>
        <location evidence="11">Mitochondrion outer membrane</location>
    </subcellularLocation>
</comment>
<keyword evidence="2 11" id="KW-0285">Flavoprotein</keyword>
<keyword evidence="11 13" id="KW-0472">Membrane</keyword>
<accession>A0A0L0P713</accession>
<feature type="transmembrane region" description="Helical" evidence="13">
    <location>
        <begin position="458"/>
        <end position="477"/>
    </location>
</feature>
<evidence type="ECO:0000256" key="2">
    <source>
        <dbReference type="ARBA" id="ARBA00022630"/>
    </source>
</evidence>
<dbReference type="GO" id="GO:0005741">
    <property type="term" value="C:mitochondrial outer membrane"/>
    <property type="evidence" value="ECO:0007669"/>
    <property type="project" value="UniProtKB-SubCell"/>
</dbReference>
<dbReference type="VEuPathDB" id="FungiDB:B9J08_005022"/>
<dbReference type="InterPro" id="IPR027545">
    <property type="entry name" value="Kynurenine_monooxygenase"/>
</dbReference>
<gene>
    <name evidence="11" type="primary">BNA4</name>
    <name evidence="15" type="ORF">QG37_01163</name>
</gene>
<dbReference type="InterPro" id="IPR002938">
    <property type="entry name" value="FAD-bd"/>
</dbReference>
<dbReference type="PANTHER" id="PTHR46028:SF2">
    <property type="entry name" value="KYNURENINE 3-MONOOXYGENASE"/>
    <property type="match status" value="1"/>
</dbReference>
<dbReference type="VEuPathDB" id="FungiDB:CJI96_0003812"/>
<dbReference type="GO" id="GO:0071949">
    <property type="term" value="F:FAD binding"/>
    <property type="evidence" value="ECO:0007669"/>
    <property type="project" value="InterPro"/>
</dbReference>
<dbReference type="GO" id="GO:0043420">
    <property type="term" value="P:anthranilate metabolic process"/>
    <property type="evidence" value="ECO:0007669"/>
    <property type="project" value="UniProtKB-UniRule"/>
</dbReference>
<dbReference type="Pfam" id="PF01494">
    <property type="entry name" value="FAD_binding_3"/>
    <property type="match status" value="1"/>
</dbReference>
<evidence type="ECO:0000256" key="6">
    <source>
        <dbReference type="ARBA" id="ARBA00022857"/>
    </source>
</evidence>
<dbReference type="PANTHER" id="PTHR46028">
    <property type="entry name" value="KYNURENINE 3-MONOOXYGENASE"/>
    <property type="match status" value="1"/>
</dbReference>
<dbReference type="AlphaFoldDB" id="A0A0L0P713"/>
<feature type="transmembrane region" description="Helical" evidence="13">
    <location>
        <begin position="6"/>
        <end position="25"/>
    </location>
</feature>
<dbReference type="PRINTS" id="PR00420">
    <property type="entry name" value="RNGMNOXGNASE"/>
</dbReference>
<evidence type="ECO:0000256" key="10">
    <source>
        <dbReference type="ARBA" id="ARBA00047818"/>
    </source>
</evidence>
<dbReference type="VEuPathDB" id="FungiDB:QG37_01163"/>
<feature type="region of interest" description="Disordered" evidence="12">
    <location>
        <begin position="35"/>
        <end position="67"/>
    </location>
</feature>
<keyword evidence="7 11" id="KW-0560">Oxidoreductase</keyword>
<comment type="function">
    <text evidence="11">Catalyzes the hydroxylation of L-kynurenine (L-Kyn) to form 3-hydroxy-L-kynurenine (L-3OHKyn). Required for synthesis of quinolinic acid.</text>
</comment>
<comment type="cofactor">
    <cofactor evidence="1 11">
        <name>FAD</name>
        <dbReference type="ChEBI" id="CHEBI:57692"/>
    </cofactor>
</comment>
<comment type="caution">
    <text evidence="15">The sequence shown here is derived from an EMBL/GenBank/DDBJ whole genome shotgun (WGS) entry which is preliminary data.</text>
</comment>
<keyword evidence="13" id="KW-1133">Transmembrane helix</keyword>
<dbReference type="VEuPathDB" id="FungiDB:CJI97_005105"/>
<evidence type="ECO:0000256" key="9">
    <source>
        <dbReference type="ARBA" id="ARBA00023128"/>
    </source>
</evidence>
<dbReference type="InterPro" id="IPR036188">
    <property type="entry name" value="FAD/NAD-bd_sf"/>
</dbReference>
<dbReference type="GO" id="GO:0004502">
    <property type="term" value="F:kynurenine 3-monooxygenase activity"/>
    <property type="evidence" value="ECO:0007669"/>
    <property type="project" value="UniProtKB-UniRule"/>
</dbReference>
<evidence type="ECO:0000256" key="4">
    <source>
        <dbReference type="ARBA" id="ARBA00022787"/>
    </source>
</evidence>
<keyword evidence="3 11" id="KW-0662">Pyridine nucleotide biosynthesis</keyword>
<evidence type="ECO:0000256" key="12">
    <source>
        <dbReference type="SAM" id="MobiDB-lite"/>
    </source>
</evidence>
<feature type="compositionally biased region" description="Polar residues" evidence="12">
    <location>
        <begin position="53"/>
        <end position="62"/>
    </location>
</feature>
<dbReference type="FunFam" id="3.50.50.60:FF:000129">
    <property type="entry name" value="Kynurenine 3-monooxygenase"/>
    <property type="match status" value="1"/>
</dbReference>
<keyword evidence="4 11" id="KW-1000">Mitochondrion outer membrane</keyword>
<dbReference type="HAMAP" id="MF_01971">
    <property type="entry name" value="Kynurenine_monooxygenase"/>
    <property type="match status" value="1"/>
</dbReference>
<evidence type="ECO:0000259" key="14">
    <source>
        <dbReference type="Pfam" id="PF01494"/>
    </source>
</evidence>
<sequence>MLSYINLVPPIINIIVPLLPLVWLYKSKQAPKQPTCIESSDLPPVFPRASNKAKPTQTTAQKNPEDMPQTVGIVGAGLVGCLAGLALHAKGYDVTIFELRPDPRANGGRASLRSINLAVSDRGIRAMKYVDEDIAKRVMQHVIPMKGRMIHDITGKKQESQKYGLFGESINSIDRLFLNKCLLQELSRVRVKVFFEHKLVNLVNGEQPELKLASKDGFEKKVKFDFVIGADGAHSQIRYHMQKGMRMDVSQKYIDMQYLELLIPRVKGVSATHPSRFAIDPNHLHIWPRKDFMLIALPNEDGLFTLTFFSPWSTIEQFKDDSDKFLQFFKKNFPDAYDLIGVDRLKHAFLHQPRGLLMQVSVKPYSTPNNRVLLIGDAAHSMVPFYGQGMNCGFEDVHVLMKLLEKNRNNLVKSIGQYTAERKEDLDAICKLALDNYYEMSTKVIDPLYLLRKKIDYVLGKLGTGWLFTWIPMYTMISFRGDIRYTDAVRREKRQATILKWLQYGSVVVLAALIVSQGRRLRKIMDLLGHRRALPVVR</sequence>
<comment type="pathway">
    <text evidence="11">Cofactor biosynthesis; NAD(+) biosynthesis; quinolinate from L-kynurenine: step 1/3.</text>
</comment>
<evidence type="ECO:0000256" key="11">
    <source>
        <dbReference type="HAMAP-Rule" id="MF_03018"/>
    </source>
</evidence>
<dbReference type="SUPFAM" id="SSF51905">
    <property type="entry name" value="FAD/NAD(P)-binding domain"/>
    <property type="match status" value="1"/>
</dbReference>
<keyword evidence="9 11" id="KW-0496">Mitochondrion</keyword>
<feature type="transmembrane region" description="Helical" evidence="13">
    <location>
        <begin position="497"/>
        <end position="515"/>
    </location>
</feature>
<evidence type="ECO:0000256" key="13">
    <source>
        <dbReference type="SAM" id="Phobius"/>
    </source>
</evidence>
<dbReference type="Proteomes" id="UP000037122">
    <property type="component" value="Unassembled WGS sequence"/>
</dbReference>
<proteinExistence type="inferred from homology"/>
<keyword evidence="5 11" id="KW-0274">FAD</keyword>
<feature type="domain" description="FAD-binding" evidence="14">
    <location>
        <begin position="70"/>
        <end position="423"/>
    </location>
</feature>